<dbReference type="AlphaFoldDB" id="A0A1Y4LAJ7"/>
<accession>A0A1Y4LAJ7</accession>
<proteinExistence type="predicted"/>
<dbReference type="Gene3D" id="2.30.110.40">
    <property type="entry name" value="Phage tail tube protein"/>
    <property type="match status" value="1"/>
</dbReference>
<dbReference type="RefSeq" id="WP_087374686.1">
    <property type="nucleotide sequence ID" value="NZ_NFKK01000025.1"/>
</dbReference>
<evidence type="ECO:0000313" key="1">
    <source>
        <dbReference type="EMBL" id="OUP51082.1"/>
    </source>
</evidence>
<dbReference type="InterPro" id="IPR018989">
    <property type="entry name" value="DUF2001"/>
</dbReference>
<dbReference type="SUPFAM" id="SSF69279">
    <property type="entry name" value="Phage tail proteins"/>
    <property type="match status" value="1"/>
</dbReference>
<gene>
    <name evidence="1" type="ORF">B5F17_13575</name>
</gene>
<organism evidence="1 2">
    <name type="scientific">Butyricicoccus pullicaecorum</name>
    <dbReference type="NCBI Taxonomy" id="501571"/>
    <lineage>
        <taxon>Bacteria</taxon>
        <taxon>Bacillati</taxon>
        <taxon>Bacillota</taxon>
        <taxon>Clostridia</taxon>
        <taxon>Eubacteriales</taxon>
        <taxon>Butyricicoccaceae</taxon>
        <taxon>Butyricicoccus</taxon>
    </lineage>
</organism>
<dbReference type="Pfam" id="PF09393">
    <property type="entry name" value="DUF2001"/>
    <property type="match status" value="1"/>
</dbReference>
<name>A0A1Y4LAJ7_9FIRM</name>
<reference evidence="2" key="1">
    <citation type="submission" date="2017-04" db="EMBL/GenBank/DDBJ databases">
        <title>Function of individual gut microbiota members based on whole genome sequencing of pure cultures obtained from chicken caecum.</title>
        <authorList>
            <person name="Medvecky M."/>
            <person name="Cejkova D."/>
            <person name="Polansky O."/>
            <person name="Karasova D."/>
            <person name="Kubasova T."/>
            <person name="Cizek A."/>
            <person name="Rychlik I."/>
        </authorList>
    </citation>
    <scope>NUCLEOTIDE SEQUENCE [LARGE SCALE GENOMIC DNA]</scope>
    <source>
        <strain evidence="2">An180</strain>
    </source>
</reference>
<evidence type="ECO:0000313" key="2">
    <source>
        <dbReference type="Proteomes" id="UP000195897"/>
    </source>
</evidence>
<sequence length="142" mass="15790">MDSAKRVISGTWGEVWIDGELVAECTACQAKYTYNKETVPMCGQMANDKKVVSVDGTGSITLNKVYSRMSEKSDMILQGRDVRSTIITKLADPDAYGAERVAIYNVSWDDQTLADWSQGKLGTTTHPFTFTRHKFLDKIDPA</sequence>
<dbReference type="InterPro" id="IPR038628">
    <property type="entry name" value="XkdM-like_sf"/>
</dbReference>
<comment type="caution">
    <text evidence="1">The sequence shown here is derived from an EMBL/GenBank/DDBJ whole genome shotgun (WGS) entry which is preliminary data.</text>
</comment>
<protein>
    <submittedName>
        <fullName evidence="1">Phage portal protein</fullName>
    </submittedName>
</protein>
<dbReference type="Proteomes" id="UP000195897">
    <property type="component" value="Unassembled WGS sequence"/>
</dbReference>
<dbReference type="EMBL" id="NFKK01000025">
    <property type="protein sequence ID" value="OUP51082.1"/>
    <property type="molecule type" value="Genomic_DNA"/>
</dbReference>